<proteinExistence type="predicted"/>
<sequence length="511" mass="55791">MPAKLRERLSQSGNSFFRPDDAKRNWRGGGGRPHCFSPRVSQIRRHGSRKENLQASLNEVLHVRLVLDDTSNRSSKTICIIQERLNRPSLRVSRGSSCVLPKCTMSLQALELYNKTKSYELVYCAPFKRVLSTSDNLWSLQTRIMGKPHKRILAGVRHALSRAASCAPRVQLVQDHRGGIRVLYNIWACVYTMCAMCTARHVQSDLCYSRGPGREHVAWVLVTLGKSAALLRKVQEVCSAQELTSECAQRPGAPSYIARRGRRATAAAAAVVGSRCLSRGREVAPIPVRPRNGADPQSSACSDVCVHLNSLLPSLLLVWWTSEAYPSVESNRRSSEYLPEIPGLVSNQSSSVYLPEILGLVSNQSPGGVLSARAHERMRAAARRAVLYSAARTARDGGSSGGSGEPLLESRPRSGADPSEAEKRRRSAELGVTYTLEACASPGREKRVLELYSRAAATAATAIYAVSTCTMRSPFYGVLRADRVLCRALAAILFPTRNRCTTSLCARGGGG</sequence>
<keyword evidence="3" id="KW-1185">Reference proteome</keyword>
<evidence type="ECO:0000313" key="3">
    <source>
        <dbReference type="Proteomes" id="UP000479190"/>
    </source>
</evidence>
<evidence type="ECO:0000313" key="2">
    <source>
        <dbReference type="EMBL" id="CAB0041247.1"/>
    </source>
</evidence>
<name>A0A6H5IV44_9HYME</name>
<protein>
    <submittedName>
        <fullName evidence="2">Uncharacterized protein</fullName>
    </submittedName>
</protein>
<evidence type="ECO:0000256" key="1">
    <source>
        <dbReference type="SAM" id="MobiDB-lite"/>
    </source>
</evidence>
<organism evidence="2 3">
    <name type="scientific">Trichogramma brassicae</name>
    <dbReference type="NCBI Taxonomy" id="86971"/>
    <lineage>
        <taxon>Eukaryota</taxon>
        <taxon>Metazoa</taxon>
        <taxon>Ecdysozoa</taxon>
        <taxon>Arthropoda</taxon>
        <taxon>Hexapoda</taxon>
        <taxon>Insecta</taxon>
        <taxon>Pterygota</taxon>
        <taxon>Neoptera</taxon>
        <taxon>Endopterygota</taxon>
        <taxon>Hymenoptera</taxon>
        <taxon>Apocrita</taxon>
        <taxon>Proctotrupomorpha</taxon>
        <taxon>Chalcidoidea</taxon>
        <taxon>Trichogrammatidae</taxon>
        <taxon>Trichogramma</taxon>
    </lineage>
</organism>
<feature type="region of interest" description="Disordered" evidence="1">
    <location>
        <begin position="1"/>
        <end position="33"/>
    </location>
</feature>
<accession>A0A6H5IV44</accession>
<reference evidence="2 3" key="1">
    <citation type="submission" date="2020-02" db="EMBL/GenBank/DDBJ databases">
        <authorList>
            <person name="Ferguson B K."/>
        </authorList>
    </citation>
    <scope>NUCLEOTIDE SEQUENCE [LARGE SCALE GENOMIC DNA]</scope>
</reference>
<dbReference type="Proteomes" id="UP000479190">
    <property type="component" value="Unassembled WGS sequence"/>
</dbReference>
<feature type="region of interest" description="Disordered" evidence="1">
    <location>
        <begin position="392"/>
        <end position="427"/>
    </location>
</feature>
<dbReference type="EMBL" id="CADCXV010001102">
    <property type="protein sequence ID" value="CAB0041247.1"/>
    <property type="molecule type" value="Genomic_DNA"/>
</dbReference>
<gene>
    <name evidence="2" type="ORF">TBRA_LOCUS12923</name>
</gene>
<dbReference type="AlphaFoldDB" id="A0A6H5IV44"/>